<dbReference type="AlphaFoldDB" id="A0AA39S4Y4"/>
<evidence type="ECO:0000313" key="6">
    <source>
        <dbReference type="EMBL" id="KAK0590686.1"/>
    </source>
</evidence>
<comment type="subcellular location">
    <subcellularLocation>
        <location evidence="1">Membrane</location>
    </subcellularLocation>
</comment>
<dbReference type="SUPFAM" id="SSF53822">
    <property type="entry name" value="Periplasmic binding protein-like I"/>
    <property type="match status" value="1"/>
</dbReference>
<name>A0AA39S4Y4_ACESA</name>
<proteinExistence type="predicted"/>
<reference evidence="6" key="2">
    <citation type="submission" date="2023-06" db="EMBL/GenBank/DDBJ databases">
        <authorList>
            <person name="Swenson N.G."/>
            <person name="Wegrzyn J.L."/>
            <person name="Mcevoy S.L."/>
        </authorList>
    </citation>
    <scope>NUCLEOTIDE SEQUENCE</scope>
    <source>
        <strain evidence="6">NS2018</strain>
        <tissue evidence="6">Leaf</tissue>
    </source>
</reference>
<dbReference type="EMBL" id="JAUESC010000381">
    <property type="protein sequence ID" value="KAK0590686.1"/>
    <property type="molecule type" value="Genomic_DNA"/>
</dbReference>
<keyword evidence="4" id="KW-0472">Membrane</keyword>
<dbReference type="Proteomes" id="UP001168877">
    <property type="component" value="Unassembled WGS sequence"/>
</dbReference>
<sequence length="434" mass="49197">MPYVRLPLGPSHNINYETNPYKIFSPFSLNFENVAEKAEHSGKRCGSQHRDVPYSILVAKDSSLVLNSNSPLFENDGSISKKSFEVDLGQEDKFRGEGPSEVKLLDEVVIEGPLSEISSNTTGSAQLVQRLFWVALQAFFRLINLSSCLDESSQATCIADIVKAFKWKDVVIIHEENDDWRDFIPHLVDSLQEKDIHISYKSSLDVSSDDNNMIEEIQKLMASEQKVFVVHMSPLLTFRFYMNAKNLGMMCEGYAWIMTVKSMDYLHSNMGSSITESMQGVIGLKSYIPASKELYNFTSRWRNMFSAEHNMEIKDLNVFCIRAYDVAWALAKAAERARPKICSRRNTDDRLSLNLMDLDKITTSTHGSILVEEILKLKFKGLSGEFQFVNGKLVSNAFEIVNVIGRSGDRRVGFWTCVGKITRELYSSSHGRQL</sequence>
<protein>
    <recommendedName>
        <fullName evidence="5">Receptor ligand binding region domain-containing protein</fullName>
    </recommendedName>
</protein>
<evidence type="ECO:0000256" key="1">
    <source>
        <dbReference type="ARBA" id="ARBA00004370"/>
    </source>
</evidence>
<keyword evidence="3" id="KW-1133">Transmembrane helix</keyword>
<dbReference type="PANTHER" id="PTHR34836">
    <property type="entry name" value="OS06G0188250 PROTEIN"/>
    <property type="match status" value="1"/>
</dbReference>
<evidence type="ECO:0000313" key="7">
    <source>
        <dbReference type="Proteomes" id="UP001168877"/>
    </source>
</evidence>
<dbReference type="InterPro" id="IPR001828">
    <property type="entry name" value="ANF_lig-bd_rcpt"/>
</dbReference>
<feature type="domain" description="Receptor ligand binding region" evidence="5">
    <location>
        <begin position="149"/>
        <end position="405"/>
    </location>
</feature>
<accession>A0AA39S4Y4</accession>
<dbReference type="FunFam" id="3.40.50.2300:FF:000081">
    <property type="entry name" value="Glutamate receptor"/>
    <property type="match status" value="1"/>
</dbReference>
<dbReference type="InterPro" id="IPR015683">
    <property type="entry name" value="Ionotropic_Glu_rcpt"/>
</dbReference>
<dbReference type="GO" id="GO:0016020">
    <property type="term" value="C:membrane"/>
    <property type="evidence" value="ECO:0007669"/>
    <property type="project" value="UniProtKB-SubCell"/>
</dbReference>
<evidence type="ECO:0000259" key="5">
    <source>
        <dbReference type="Pfam" id="PF01094"/>
    </source>
</evidence>
<dbReference type="Pfam" id="PF01094">
    <property type="entry name" value="ANF_receptor"/>
    <property type="match status" value="1"/>
</dbReference>
<evidence type="ECO:0000256" key="3">
    <source>
        <dbReference type="ARBA" id="ARBA00022989"/>
    </source>
</evidence>
<reference evidence="6" key="1">
    <citation type="journal article" date="2022" name="Plant J.">
        <title>Strategies of tolerance reflected in two North American maple genomes.</title>
        <authorList>
            <person name="McEvoy S.L."/>
            <person name="Sezen U.U."/>
            <person name="Trouern-Trend A."/>
            <person name="McMahon S.M."/>
            <person name="Schaberg P.G."/>
            <person name="Yang J."/>
            <person name="Wegrzyn J.L."/>
            <person name="Swenson N.G."/>
        </authorList>
    </citation>
    <scope>NUCLEOTIDE SEQUENCE</scope>
    <source>
        <strain evidence="6">NS2018</strain>
    </source>
</reference>
<evidence type="ECO:0000256" key="4">
    <source>
        <dbReference type="ARBA" id="ARBA00023136"/>
    </source>
</evidence>
<gene>
    <name evidence="6" type="ORF">LWI29_030412</name>
</gene>
<keyword evidence="7" id="KW-1185">Reference proteome</keyword>
<organism evidence="6 7">
    <name type="scientific">Acer saccharum</name>
    <name type="common">Sugar maple</name>
    <dbReference type="NCBI Taxonomy" id="4024"/>
    <lineage>
        <taxon>Eukaryota</taxon>
        <taxon>Viridiplantae</taxon>
        <taxon>Streptophyta</taxon>
        <taxon>Embryophyta</taxon>
        <taxon>Tracheophyta</taxon>
        <taxon>Spermatophyta</taxon>
        <taxon>Magnoliopsida</taxon>
        <taxon>eudicotyledons</taxon>
        <taxon>Gunneridae</taxon>
        <taxon>Pentapetalae</taxon>
        <taxon>rosids</taxon>
        <taxon>malvids</taxon>
        <taxon>Sapindales</taxon>
        <taxon>Sapindaceae</taxon>
        <taxon>Hippocastanoideae</taxon>
        <taxon>Acereae</taxon>
        <taxon>Acer</taxon>
    </lineage>
</organism>
<dbReference type="PANTHER" id="PTHR34836:SF6">
    <property type="entry name" value="PERIPLASMIC BINDING PROTEIN-LIKE I"/>
    <property type="match status" value="1"/>
</dbReference>
<evidence type="ECO:0000256" key="2">
    <source>
        <dbReference type="ARBA" id="ARBA00022692"/>
    </source>
</evidence>
<comment type="caution">
    <text evidence="6">The sequence shown here is derived from an EMBL/GenBank/DDBJ whole genome shotgun (WGS) entry which is preliminary data.</text>
</comment>
<dbReference type="InterPro" id="IPR028082">
    <property type="entry name" value="Peripla_BP_I"/>
</dbReference>
<keyword evidence="2" id="KW-0812">Transmembrane</keyword>
<dbReference type="Gene3D" id="3.40.50.2300">
    <property type="match status" value="1"/>
</dbReference>